<dbReference type="Proteomes" id="UP000235803">
    <property type="component" value="Unassembled WGS sequence"/>
</dbReference>
<organism evidence="2 3">
    <name type="scientific">Billgrantia endophytica</name>
    <dbReference type="NCBI Taxonomy" id="2033802"/>
    <lineage>
        <taxon>Bacteria</taxon>
        <taxon>Pseudomonadati</taxon>
        <taxon>Pseudomonadota</taxon>
        <taxon>Gammaproteobacteria</taxon>
        <taxon>Oceanospirillales</taxon>
        <taxon>Halomonadaceae</taxon>
        <taxon>Billgrantia</taxon>
    </lineage>
</organism>
<dbReference type="AlphaFoldDB" id="A0A2N7TV60"/>
<keyword evidence="2" id="KW-0378">Hydrolase</keyword>
<dbReference type="GO" id="GO:0004519">
    <property type="term" value="F:endonuclease activity"/>
    <property type="evidence" value="ECO:0007669"/>
    <property type="project" value="UniProtKB-KW"/>
</dbReference>
<keyword evidence="3" id="KW-1185">Reference proteome</keyword>
<evidence type="ECO:0000313" key="3">
    <source>
        <dbReference type="Proteomes" id="UP000235803"/>
    </source>
</evidence>
<protein>
    <submittedName>
        <fullName evidence="2">HNH endonuclease</fullName>
    </submittedName>
</protein>
<proteinExistence type="predicted"/>
<dbReference type="SMART" id="SM00507">
    <property type="entry name" value="HNHc"/>
    <property type="match status" value="1"/>
</dbReference>
<accession>A0A2N7TV60</accession>
<keyword evidence="2" id="KW-0255">Endonuclease</keyword>
<keyword evidence="2" id="KW-0540">Nuclease</keyword>
<dbReference type="InterPro" id="IPR003615">
    <property type="entry name" value="HNH_nuc"/>
</dbReference>
<gene>
    <name evidence="2" type="ORF">C1H69_22120</name>
</gene>
<reference evidence="2 3" key="1">
    <citation type="submission" date="2018-01" db="EMBL/GenBank/DDBJ databases">
        <title>Halomonas endophytica sp. nov., isolated from storage liquid in the stems of Populus euphratica.</title>
        <authorList>
            <person name="Chen C."/>
        </authorList>
    </citation>
    <scope>NUCLEOTIDE SEQUENCE [LARGE SCALE GENOMIC DNA]</scope>
    <source>
        <strain evidence="2 3">MC28</strain>
    </source>
</reference>
<dbReference type="EMBL" id="PNRF01000047">
    <property type="protein sequence ID" value="PMR72082.1"/>
    <property type="molecule type" value="Genomic_DNA"/>
</dbReference>
<evidence type="ECO:0000259" key="1">
    <source>
        <dbReference type="SMART" id="SM00507"/>
    </source>
</evidence>
<dbReference type="RefSeq" id="WP_102655547.1">
    <property type="nucleotide sequence ID" value="NZ_PNRF01000047.1"/>
</dbReference>
<evidence type="ECO:0000313" key="2">
    <source>
        <dbReference type="EMBL" id="PMR72082.1"/>
    </source>
</evidence>
<dbReference type="OrthoDB" id="9815372at2"/>
<comment type="caution">
    <text evidence="2">The sequence shown here is derived from an EMBL/GenBank/DDBJ whole genome shotgun (WGS) entry which is preliminary data.</text>
</comment>
<name>A0A2N7TV60_9GAMM</name>
<dbReference type="CDD" id="cd00085">
    <property type="entry name" value="HNHc"/>
    <property type="match status" value="1"/>
</dbReference>
<feature type="domain" description="HNH nuclease" evidence="1">
    <location>
        <begin position="198"/>
        <end position="251"/>
    </location>
</feature>
<sequence>MKLTVDFSALFSAARRMGYPIEDDFVLDTPREPWEDRLESEGIEIDDINEIDVVDNLLSYRGRQILLYIKDHGYRVENALEDGSTGNKYHVSECRKLREMRSQGRFERYVVTQNINGEFDITGYRHHSRNYTEGKTRLDVCKLCLGQINYKGYKSHRNFNAFVKFNLDEFFQTYSSFFTHLPQRKMGEGEGYTVDWPEVSRAFRQEKGYTCEKCVVRLSDHPRLLHVHHINGVKSDNRKANLKALCADCHSKEAFHESMYVSHSDRQTISRRRHEQQFRNPDNWQEVIELADSGLRGFIERCHSRRLPVPEVGLDLQDDREEVKGMLELAWPRQRLGIAINERDRLHAERLGWKVFSVHEALDNFTTFVTRL</sequence>